<dbReference type="Gene3D" id="1.20.1270.90">
    <property type="entry name" value="AF1782-like"/>
    <property type="match status" value="1"/>
</dbReference>
<evidence type="ECO:0000313" key="2">
    <source>
        <dbReference type="EMBL" id="ASI13545.1"/>
    </source>
</evidence>
<dbReference type="InterPro" id="IPR036809">
    <property type="entry name" value="AF1782-like_sf"/>
</dbReference>
<proteinExistence type="predicted"/>
<dbReference type="RefSeq" id="WP_088819710.1">
    <property type="nucleotide sequence ID" value="NZ_CP019964.1"/>
</dbReference>
<dbReference type="GeneID" id="33313769"/>
<dbReference type="InterPro" id="IPR023140">
    <property type="entry name" value="DUF357"/>
</dbReference>
<name>A0A218NM55_9ARCH</name>
<dbReference type="Proteomes" id="UP000197679">
    <property type="component" value="Chromosome"/>
</dbReference>
<protein>
    <submittedName>
        <fullName evidence="2">DUF357 superfamily protein</fullName>
    </submittedName>
</protein>
<dbReference type="Pfam" id="PF04010">
    <property type="entry name" value="DUF357"/>
    <property type="match status" value="1"/>
</dbReference>
<gene>
    <name evidence="2" type="ORF">Mia14_0211</name>
</gene>
<accession>A0A218NM55</accession>
<feature type="domain" description="DUF357" evidence="1">
    <location>
        <begin position="20"/>
        <end position="82"/>
    </location>
</feature>
<dbReference type="OrthoDB" id="148073at2157"/>
<sequence>MDENIELRISNDIEYFYKNIKKFDNSELQNELKSNKNLKYVYELSSMYASDAKSYLEKKDFYTSFSCISYAHGLLDALLYLKGLNGDL</sequence>
<keyword evidence="3" id="KW-1185">Reference proteome</keyword>
<dbReference type="EMBL" id="CP019964">
    <property type="protein sequence ID" value="ASI13545.1"/>
    <property type="molecule type" value="Genomic_DNA"/>
</dbReference>
<evidence type="ECO:0000313" key="3">
    <source>
        <dbReference type="Proteomes" id="UP000197679"/>
    </source>
</evidence>
<evidence type="ECO:0000259" key="1">
    <source>
        <dbReference type="Pfam" id="PF04010"/>
    </source>
</evidence>
<dbReference type="SUPFAM" id="SSF158372">
    <property type="entry name" value="AF1782-like"/>
    <property type="match status" value="1"/>
</dbReference>
<dbReference type="AlphaFoldDB" id="A0A218NM55"/>
<dbReference type="KEGG" id="marh:Mia14_0211"/>
<organism evidence="2 3">
    <name type="scientific">Candidatus Mancarchaeum acidiphilum</name>
    <dbReference type="NCBI Taxonomy" id="1920749"/>
    <lineage>
        <taxon>Archaea</taxon>
        <taxon>Candidatus Micrarchaeota</taxon>
        <taxon>Candidatus Mancarchaeum</taxon>
    </lineage>
</organism>
<reference evidence="2 3" key="1">
    <citation type="journal article" date="2017" name="Nat. Commun.">
        <title>'ARMAN' archaea depend on association with euryarchaeal host in culture and in situ.</title>
        <authorList>
            <person name="Golyshina O."/>
            <person name="Toshchakov S."/>
            <person name="Makarova K."/>
            <person name="Gavrilov S."/>
            <person name="Korzhenkov A."/>
            <person name="La Cono V."/>
            <person name="Arcadi E."/>
            <person name="Nechitaylo T."/>
            <person name="Ferrer M."/>
            <person name="Kublanov I."/>
            <person name="Wolf Y."/>
            <person name="Yakimov M."/>
            <person name="Golyshin P."/>
            <person name="Slesarev A."/>
            <person name="Kozyavkin S."/>
        </authorList>
    </citation>
    <scope>NUCLEOTIDE SEQUENCE [LARGE SCALE GENOMIC DNA]</scope>
    <source>
        <strain evidence="2 3">Mia14</strain>
    </source>
</reference>